<reference evidence="2 3" key="2">
    <citation type="submission" date="2018-11" db="EMBL/GenBank/DDBJ databases">
        <authorList>
            <consortium name="Pathogen Informatics"/>
        </authorList>
    </citation>
    <scope>NUCLEOTIDE SEQUENCE [LARGE SCALE GENOMIC DNA]</scope>
</reference>
<evidence type="ECO:0000313" key="2">
    <source>
        <dbReference type="EMBL" id="VDL66669.1"/>
    </source>
</evidence>
<sequence>MDRTDTLATLRPDTRDKYARPIEEQPQYPAHRALPSPTPDSDIPAGETPPRIPPSEVQAAIGSMKSGAAPGPDKISADLLRTGNHTLHSLLAAHMTSYLWKERVPDQ</sequence>
<dbReference type="STRING" id="27835.A0A0N4XKM6"/>
<organism evidence="4">
    <name type="scientific">Nippostrongylus brasiliensis</name>
    <name type="common">Rat hookworm</name>
    <dbReference type="NCBI Taxonomy" id="27835"/>
    <lineage>
        <taxon>Eukaryota</taxon>
        <taxon>Metazoa</taxon>
        <taxon>Ecdysozoa</taxon>
        <taxon>Nematoda</taxon>
        <taxon>Chromadorea</taxon>
        <taxon>Rhabditida</taxon>
        <taxon>Rhabditina</taxon>
        <taxon>Rhabditomorpha</taxon>
        <taxon>Strongyloidea</taxon>
        <taxon>Heligmosomidae</taxon>
        <taxon>Nippostrongylus</taxon>
    </lineage>
</organism>
<keyword evidence="3" id="KW-1185">Reference proteome</keyword>
<dbReference type="AlphaFoldDB" id="A0A0N4XKM6"/>
<dbReference type="EMBL" id="UYSL01004182">
    <property type="protein sequence ID" value="VDL66669.1"/>
    <property type="molecule type" value="Genomic_DNA"/>
</dbReference>
<evidence type="ECO:0000313" key="4">
    <source>
        <dbReference type="WBParaSite" id="NBR_0000307801-mRNA-1"/>
    </source>
</evidence>
<feature type="region of interest" description="Disordered" evidence="1">
    <location>
        <begin position="1"/>
        <end position="55"/>
    </location>
</feature>
<feature type="compositionally biased region" description="Basic and acidic residues" evidence="1">
    <location>
        <begin position="12"/>
        <end position="23"/>
    </location>
</feature>
<protein>
    <submittedName>
        <fullName evidence="2 4">Uncharacterized protein</fullName>
    </submittedName>
</protein>
<reference evidence="4" key="1">
    <citation type="submission" date="2017-02" db="UniProtKB">
        <authorList>
            <consortium name="WormBaseParasite"/>
        </authorList>
    </citation>
    <scope>IDENTIFICATION</scope>
</reference>
<proteinExistence type="predicted"/>
<dbReference type="Proteomes" id="UP000271162">
    <property type="component" value="Unassembled WGS sequence"/>
</dbReference>
<gene>
    <name evidence="2" type="ORF">NBR_LOCUS3080</name>
</gene>
<evidence type="ECO:0000256" key="1">
    <source>
        <dbReference type="SAM" id="MobiDB-lite"/>
    </source>
</evidence>
<name>A0A0N4XKM6_NIPBR</name>
<evidence type="ECO:0000313" key="3">
    <source>
        <dbReference type="Proteomes" id="UP000271162"/>
    </source>
</evidence>
<dbReference type="WBParaSite" id="NBR_0000307801-mRNA-1">
    <property type="protein sequence ID" value="NBR_0000307801-mRNA-1"/>
    <property type="gene ID" value="NBR_0000307801"/>
</dbReference>
<accession>A0A0N4XKM6</accession>